<keyword evidence="2" id="KW-1185">Reference proteome</keyword>
<sequence length="182" mass="20841">MAVVICPWCQSEIIQEEGQEPEKYCPVCDNELDGYRTLKLSIGGNEDDYDDEDEDEEGEVSALSSEDEILSWVEEDSLLETDDELQLFEETVESLLNEQELVPECPLCREYMIEAGEQRVSPEQYRPKVTEALGNAVLEAPFSMTLYVCPSCFTTQSFLGDAHRHQIVRSLSQHSTRRKEEY</sequence>
<organism evidence="1 2">
    <name type="scientific">Cohnella cholangitidis</name>
    <dbReference type="NCBI Taxonomy" id="2598458"/>
    <lineage>
        <taxon>Bacteria</taxon>
        <taxon>Bacillati</taxon>
        <taxon>Bacillota</taxon>
        <taxon>Bacilli</taxon>
        <taxon>Bacillales</taxon>
        <taxon>Paenibacillaceae</taxon>
        <taxon>Cohnella</taxon>
    </lineage>
</organism>
<proteinExistence type="predicted"/>
<gene>
    <name evidence="1" type="ORF">FPL14_21505</name>
</gene>
<dbReference type="KEGG" id="cchl:FPL14_21505"/>
<reference evidence="1 2" key="1">
    <citation type="submission" date="2019-07" db="EMBL/GenBank/DDBJ databases">
        <authorList>
            <person name="Kim J.K."/>
            <person name="Cheong H.-M."/>
            <person name="Choi Y."/>
            <person name="Hwang K.J."/>
            <person name="Lee S."/>
            <person name="Choi C."/>
        </authorList>
    </citation>
    <scope>NUCLEOTIDE SEQUENCE [LARGE SCALE GENOMIC DNA]</scope>
    <source>
        <strain evidence="1 2">KS 22</strain>
    </source>
</reference>
<dbReference type="EMBL" id="CP041969">
    <property type="protein sequence ID" value="QMV43466.1"/>
    <property type="molecule type" value="Genomic_DNA"/>
</dbReference>
<dbReference type="RefSeq" id="WP_182299700.1">
    <property type="nucleotide sequence ID" value="NZ_CP041969.1"/>
</dbReference>
<evidence type="ECO:0000313" key="1">
    <source>
        <dbReference type="EMBL" id="QMV43466.1"/>
    </source>
</evidence>
<accession>A0A7G5C2N2</accession>
<name>A0A7G5C2N2_9BACL</name>
<dbReference type="AlphaFoldDB" id="A0A7G5C2N2"/>
<protein>
    <submittedName>
        <fullName evidence="1">Uncharacterized protein</fullName>
    </submittedName>
</protein>
<evidence type="ECO:0000313" key="2">
    <source>
        <dbReference type="Proteomes" id="UP000515679"/>
    </source>
</evidence>
<dbReference type="Proteomes" id="UP000515679">
    <property type="component" value="Chromosome"/>
</dbReference>